<dbReference type="InterPro" id="IPR050523">
    <property type="entry name" value="AKR_Detox_Biosynth"/>
</dbReference>
<keyword evidence="1" id="KW-0560">Oxidoreductase</keyword>
<dbReference type="SUPFAM" id="SSF51430">
    <property type="entry name" value="NAD(P)-linked oxidoreductase"/>
    <property type="match status" value="1"/>
</dbReference>
<name>A0ABY8QLL2_9RHOB</name>
<accession>A0ABY8QLL2</accession>
<sequence>MRMNLLGRSGLKVSELCLGTMTFGRHTAEADAHAQMDRALDGGINFIDTAEMYPVNPVQKETVGGSEAVLGSWFEKTGRRGDWVLATKITGKGNQQVRGGAPITADILPQTIEASLKRLRTDYIDLYQLHWPNRGSYMFRKNWSYDPSDQNREDTLQHMADVLGALDREVERGTIRHFGLSNESAWGTAMWLQMAERVGGPRVMTIQNEYSLMCRLADTDLAELMVNEDVGLLPFSPLAQGLLTGKYQQGIPEGSRRVDNPDLGGRMTDRVLPAVQAYLDVARDFGLDPTQMALAWSARRPFVASSIFGATHLDQLEHALGAADLTLSKELLEAIDTAHKAHPMPY</sequence>
<dbReference type="PANTHER" id="PTHR43364">
    <property type="entry name" value="NADH-SPECIFIC METHYLGLYOXAL REDUCTASE-RELATED"/>
    <property type="match status" value="1"/>
</dbReference>
<protein>
    <submittedName>
        <fullName evidence="3">Aldo/keto reductase</fullName>
    </submittedName>
</protein>
<dbReference type="Pfam" id="PF00248">
    <property type="entry name" value="Aldo_ket_red"/>
    <property type="match status" value="1"/>
</dbReference>
<dbReference type="InterPro" id="IPR036812">
    <property type="entry name" value="NAD(P)_OxRdtase_dom_sf"/>
</dbReference>
<keyword evidence="4" id="KW-1185">Reference proteome</keyword>
<reference evidence="3 4" key="1">
    <citation type="submission" date="2023-05" db="EMBL/GenBank/DDBJ databases">
        <title>YMD87, complete Genome.</title>
        <authorList>
            <person name="Zhang J."/>
            <person name="Xu X."/>
        </authorList>
    </citation>
    <scope>NUCLEOTIDE SEQUENCE [LARGE SCALE GENOMIC DNA]</scope>
    <source>
        <strain evidence="3 4">YMD87</strain>
    </source>
</reference>
<gene>
    <name evidence="3" type="ORF">QF118_04860</name>
</gene>
<dbReference type="CDD" id="cd19094">
    <property type="entry name" value="AKR_Tas-like"/>
    <property type="match status" value="1"/>
</dbReference>
<evidence type="ECO:0000313" key="4">
    <source>
        <dbReference type="Proteomes" id="UP001241605"/>
    </source>
</evidence>
<dbReference type="InterPro" id="IPR023210">
    <property type="entry name" value="NADP_OxRdtase_dom"/>
</dbReference>
<evidence type="ECO:0000313" key="3">
    <source>
        <dbReference type="EMBL" id="WGW04881.1"/>
    </source>
</evidence>
<dbReference type="Proteomes" id="UP001241605">
    <property type="component" value="Chromosome"/>
</dbReference>
<evidence type="ECO:0000256" key="1">
    <source>
        <dbReference type="ARBA" id="ARBA00023002"/>
    </source>
</evidence>
<organism evidence="3 4">
    <name type="scientific">Tropicibacter oceani</name>
    <dbReference type="NCBI Taxonomy" id="3058420"/>
    <lineage>
        <taxon>Bacteria</taxon>
        <taxon>Pseudomonadati</taxon>
        <taxon>Pseudomonadota</taxon>
        <taxon>Alphaproteobacteria</taxon>
        <taxon>Rhodobacterales</taxon>
        <taxon>Roseobacteraceae</taxon>
        <taxon>Tropicibacter</taxon>
    </lineage>
</organism>
<evidence type="ECO:0000259" key="2">
    <source>
        <dbReference type="Pfam" id="PF00248"/>
    </source>
</evidence>
<dbReference type="RefSeq" id="WP_282301517.1">
    <property type="nucleotide sequence ID" value="NZ_CP124616.1"/>
</dbReference>
<dbReference type="EMBL" id="CP124616">
    <property type="protein sequence ID" value="WGW04881.1"/>
    <property type="molecule type" value="Genomic_DNA"/>
</dbReference>
<dbReference type="PANTHER" id="PTHR43364:SF4">
    <property type="entry name" value="NAD(P)-LINKED OXIDOREDUCTASE SUPERFAMILY PROTEIN"/>
    <property type="match status" value="1"/>
</dbReference>
<dbReference type="Gene3D" id="3.20.20.100">
    <property type="entry name" value="NADP-dependent oxidoreductase domain"/>
    <property type="match status" value="1"/>
</dbReference>
<feature type="domain" description="NADP-dependent oxidoreductase" evidence="2">
    <location>
        <begin position="15"/>
        <end position="338"/>
    </location>
</feature>
<proteinExistence type="predicted"/>